<feature type="region of interest" description="Disordered" evidence="1">
    <location>
        <begin position="205"/>
        <end position="245"/>
    </location>
</feature>
<keyword evidence="3" id="KW-1185">Reference proteome</keyword>
<dbReference type="WBParaSite" id="nRc.2.0.1.t38414-RA">
    <property type="protein sequence ID" value="nRc.2.0.1.t38414-RA"/>
    <property type="gene ID" value="nRc.2.0.1.g38414"/>
</dbReference>
<proteinExistence type="predicted"/>
<accession>A0A915KHV0</accession>
<dbReference type="Proteomes" id="UP000887565">
    <property type="component" value="Unplaced"/>
</dbReference>
<evidence type="ECO:0000313" key="3">
    <source>
        <dbReference type="Proteomes" id="UP000887565"/>
    </source>
</evidence>
<evidence type="ECO:0000256" key="1">
    <source>
        <dbReference type="SAM" id="MobiDB-lite"/>
    </source>
</evidence>
<keyword evidence="2" id="KW-0812">Transmembrane</keyword>
<keyword evidence="2" id="KW-0472">Membrane</keyword>
<feature type="transmembrane region" description="Helical" evidence="2">
    <location>
        <begin position="112"/>
        <end position="131"/>
    </location>
</feature>
<feature type="transmembrane region" description="Helical" evidence="2">
    <location>
        <begin position="34"/>
        <end position="54"/>
    </location>
</feature>
<feature type="compositionally biased region" description="Polar residues" evidence="1">
    <location>
        <begin position="230"/>
        <end position="245"/>
    </location>
</feature>
<name>A0A915KHV0_ROMCU</name>
<feature type="transmembrane region" description="Helical" evidence="2">
    <location>
        <begin position="166"/>
        <end position="188"/>
    </location>
</feature>
<keyword evidence="2" id="KW-1133">Transmembrane helix</keyword>
<evidence type="ECO:0000313" key="4">
    <source>
        <dbReference type="WBParaSite" id="nRc.2.0.1.t38414-RA"/>
    </source>
</evidence>
<dbReference type="AlphaFoldDB" id="A0A915KHV0"/>
<evidence type="ECO:0000256" key="2">
    <source>
        <dbReference type="SAM" id="Phobius"/>
    </source>
</evidence>
<organism evidence="3 4">
    <name type="scientific">Romanomermis culicivorax</name>
    <name type="common">Nematode worm</name>
    <dbReference type="NCBI Taxonomy" id="13658"/>
    <lineage>
        <taxon>Eukaryota</taxon>
        <taxon>Metazoa</taxon>
        <taxon>Ecdysozoa</taxon>
        <taxon>Nematoda</taxon>
        <taxon>Enoplea</taxon>
        <taxon>Dorylaimia</taxon>
        <taxon>Mermithida</taxon>
        <taxon>Mermithoidea</taxon>
        <taxon>Mermithidae</taxon>
        <taxon>Romanomermis</taxon>
    </lineage>
</organism>
<reference evidence="4" key="1">
    <citation type="submission" date="2022-11" db="UniProtKB">
        <authorList>
            <consortium name="WormBaseParasite"/>
        </authorList>
    </citation>
    <scope>IDENTIFICATION</scope>
</reference>
<sequence length="245" mass="28593">MAYDHESIPKVCEIKLRAANKAFNFLFFWHSMEAGFFGLCSALSFSICVVITFVNQKLLDECSSNFEKIVDTNLHKNYSHFSNENVMLVKENARRWSFDHKFYGSKCQFTQYSQLAAGVGAFILCWFFVILRPRKFTFLQKCVGLYEFFDYSIGNDIYSCLLVAQIFSWLSIICWLINFITLLIRFYYHFDFPTYASLNKVPRRRKPANHNQQDHCANGPCNEESDKLSNKGSSFNFIKSDSVQM</sequence>
<protein>
    <submittedName>
        <fullName evidence="4">Uncharacterized protein</fullName>
    </submittedName>
</protein>